<dbReference type="NCBIfam" id="TIGR04057">
    <property type="entry name" value="SusC_RagA_signa"/>
    <property type="match status" value="1"/>
</dbReference>
<comment type="subcellular location">
    <subcellularLocation>
        <location evidence="1 7">Cell outer membrane</location>
        <topology evidence="1 7">Multi-pass membrane protein</topology>
    </subcellularLocation>
</comment>
<dbReference type="OrthoDB" id="9768177at2"/>
<gene>
    <name evidence="10" type="ORF">EAH69_10260</name>
</gene>
<keyword evidence="8" id="KW-0732">Signal</keyword>
<dbReference type="InterPro" id="IPR012910">
    <property type="entry name" value="Plug_dom"/>
</dbReference>
<evidence type="ECO:0000256" key="4">
    <source>
        <dbReference type="ARBA" id="ARBA00022692"/>
    </source>
</evidence>
<keyword evidence="2 7" id="KW-0813">Transport</keyword>
<keyword evidence="3 7" id="KW-1134">Transmembrane beta strand</keyword>
<dbReference type="EMBL" id="RDOJ01000014">
    <property type="protein sequence ID" value="RLZ08308.1"/>
    <property type="molecule type" value="Genomic_DNA"/>
</dbReference>
<evidence type="ECO:0000256" key="8">
    <source>
        <dbReference type="SAM" id="SignalP"/>
    </source>
</evidence>
<dbReference type="GO" id="GO:0009279">
    <property type="term" value="C:cell outer membrane"/>
    <property type="evidence" value="ECO:0007669"/>
    <property type="project" value="UniProtKB-SubCell"/>
</dbReference>
<comment type="caution">
    <text evidence="10">The sequence shown here is derived from an EMBL/GenBank/DDBJ whole genome shotgun (WGS) entry which is preliminary data.</text>
</comment>
<evidence type="ECO:0000313" key="11">
    <source>
        <dbReference type="Proteomes" id="UP000275348"/>
    </source>
</evidence>
<feature type="signal peptide" evidence="8">
    <location>
        <begin position="1"/>
        <end position="22"/>
    </location>
</feature>
<keyword evidence="11" id="KW-1185">Reference proteome</keyword>
<evidence type="ECO:0000256" key="7">
    <source>
        <dbReference type="PROSITE-ProRule" id="PRU01360"/>
    </source>
</evidence>
<dbReference type="InterPro" id="IPR037066">
    <property type="entry name" value="Plug_dom_sf"/>
</dbReference>
<dbReference type="SUPFAM" id="SSF49464">
    <property type="entry name" value="Carboxypeptidase regulatory domain-like"/>
    <property type="match status" value="1"/>
</dbReference>
<keyword evidence="5 7" id="KW-0472">Membrane</keyword>
<evidence type="ECO:0000313" key="10">
    <source>
        <dbReference type="EMBL" id="RLZ08308.1"/>
    </source>
</evidence>
<dbReference type="NCBIfam" id="TIGR04056">
    <property type="entry name" value="OMP_RagA_SusC"/>
    <property type="match status" value="1"/>
</dbReference>
<evidence type="ECO:0000256" key="2">
    <source>
        <dbReference type="ARBA" id="ARBA00022448"/>
    </source>
</evidence>
<dbReference type="InterPro" id="IPR036942">
    <property type="entry name" value="Beta-barrel_TonB_sf"/>
</dbReference>
<evidence type="ECO:0000256" key="3">
    <source>
        <dbReference type="ARBA" id="ARBA00022452"/>
    </source>
</evidence>
<evidence type="ECO:0000256" key="6">
    <source>
        <dbReference type="ARBA" id="ARBA00023237"/>
    </source>
</evidence>
<dbReference type="SUPFAM" id="SSF56935">
    <property type="entry name" value="Porins"/>
    <property type="match status" value="1"/>
</dbReference>
<dbReference type="InterPro" id="IPR008969">
    <property type="entry name" value="CarboxyPept-like_regulatory"/>
</dbReference>
<keyword evidence="4 7" id="KW-0812">Transmembrane</keyword>
<feature type="chain" id="PRO_5018081805" evidence="8">
    <location>
        <begin position="23"/>
        <end position="1006"/>
    </location>
</feature>
<dbReference type="InterPro" id="IPR039426">
    <property type="entry name" value="TonB-dep_rcpt-like"/>
</dbReference>
<dbReference type="InterPro" id="IPR023997">
    <property type="entry name" value="TonB-dep_OMP_SusC/RagA_CS"/>
</dbReference>
<name>A0A3L9M5T1_9FLAO</name>
<evidence type="ECO:0000259" key="9">
    <source>
        <dbReference type="Pfam" id="PF07715"/>
    </source>
</evidence>
<comment type="similarity">
    <text evidence="7">Belongs to the TonB-dependent receptor family.</text>
</comment>
<feature type="domain" description="TonB-dependent receptor plug" evidence="9">
    <location>
        <begin position="111"/>
        <end position="217"/>
    </location>
</feature>
<sequence>MRRKLTSLSLVAFLGLGSLAYAQVTGVVNDADNFPESDVEVLVKGTNTVVYTDMDGKFDIDAKIGDVLVVNGKEFTVKSNDLGVLKYQEEVQALAEVVVLGYGKTASKPKSNEAVVTVSAETLANRPNSSVLNSLQGTAPGLSINSASGSPGSGKINVKIRGINSINASADPLYVIDGVATSATQFRNLNSEDIDNISVLKDAQATSIYGNRGANGVVVITTKGGKYNSGLQIDYSGLTSLSTFPKDHYGVANTWENLNIQRAAGLSNMTDAQIAAQTTNTDWKKEFFNTVGFNQQHTLGLRFGGENVNVYSSLGYLESEGNVKSTDFKRLTFRNTLNGKSEDGRFTYGAQVALSYSKRHQLDQETNDGVSNNVIQNPLFGYLLAMPNLDPYRWANGREMYNEIGGRYVHTHILQDVINGGIVNRFTETSVFSTINARYQLTDDISVGNRLGVDYKESVRNFARTPNGYLSVNVAANNGFEFGGFDRIENTKDVTINNVVDVTFDKKFGDHSLNATAFFEYTKAHYIYDYQQQNGLNPANWTLGSGQGWVAFNPARPNEYAPVISAEKINAGTLAYFGTVNYDYDGRFGLGATIRRDGSYRFSKENQWETFWSVSARWNLEKEAFLQGTSVRMLKLRASHGITGNQNLLVAANNMNPLFTGSQLVRQLYRNTGTGYQGLPAMTLGALANENLKWETVTQTNVGLDFDLFNGFLTGSLDAYYKKTKNLFNNINISAVTGQYTILGNNGEMENKGAEALLRFNILRDKEFNLSAFVNAAYNRNKILFMNVQDLTGDNVNAVGGVMNQWHLYKYVGVNKETGEQQYIDRNGNITEEPTADDRVLTGKTSIAPWTGGFGLNADYKGFFLDVLFSFQAGGWSYDNIYSWLMDPSAANQYNVSNHLLDAWTPENRDTNVASVTAYNLGTEGSSDRFLSKTDFIRLKNITLGYGLSKKDLEKLPIKSFRVFVSGENLATWTDWKGFDPEPVQNYSLGVYPNPQTISLGVNIGL</sequence>
<reference evidence="10 11" key="1">
    <citation type="submission" date="2018-10" db="EMBL/GenBank/DDBJ databases">
        <authorList>
            <person name="Chen X."/>
        </authorList>
    </citation>
    <scope>NUCLEOTIDE SEQUENCE [LARGE SCALE GENOMIC DNA]</scope>
    <source>
        <strain evidence="10 11">YIM 102668</strain>
    </source>
</reference>
<dbReference type="InterPro" id="IPR023996">
    <property type="entry name" value="TonB-dep_OMP_SusC/RagA"/>
</dbReference>
<dbReference type="Proteomes" id="UP000275348">
    <property type="component" value="Unassembled WGS sequence"/>
</dbReference>
<evidence type="ECO:0000256" key="1">
    <source>
        <dbReference type="ARBA" id="ARBA00004571"/>
    </source>
</evidence>
<dbReference type="Pfam" id="PF07715">
    <property type="entry name" value="Plug"/>
    <property type="match status" value="1"/>
</dbReference>
<dbReference type="AlphaFoldDB" id="A0A3L9M5T1"/>
<organism evidence="10 11">
    <name type="scientific">Faecalibacter macacae</name>
    <dbReference type="NCBI Taxonomy" id="1859289"/>
    <lineage>
        <taxon>Bacteria</taxon>
        <taxon>Pseudomonadati</taxon>
        <taxon>Bacteroidota</taxon>
        <taxon>Flavobacteriia</taxon>
        <taxon>Flavobacteriales</taxon>
        <taxon>Weeksellaceae</taxon>
        <taxon>Faecalibacter</taxon>
    </lineage>
</organism>
<accession>A0A3L9M5T1</accession>
<keyword evidence="6 7" id="KW-0998">Cell outer membrane</keyword>
<dbReference type="RefSeq" id="WP_121935117.1">
    <property type="nucleotide sequence ID" value="NZ_RDOJ01000014.1"/>
</dbReference>
<protein>
    <submittedName>
        <fullName evidence="10">SusC/RagA family TonB-linked outer membrane protein</fullName>
    </submittedName>
</protein>
<dbReference type="PROSITE" id="PS52016">
    <property type="entry name" value="TONB_DEPENDENT_REC_3"/>
    <property type="match status" value="1"/>
</dbReference>
<dbReference type="Gene3D" id="2.170.130.10">
    <property type="entry name" value="TonB-dependent receptor, plug domain"/>
    <property type="match status" value="1"/>
</dbReference>
<dbReference type="Gene3D" id="2.40.170.20">
    <property type="entry name" value="TonB-dependent receptor, beta-barrel domain"/>
    <property type="match status" value="1"/>
</dbReference>
<proteinExistence type="inferred from homology"/>
<evidence type="ECO:0000256" key="5">
    <source>
        <dbReference type="ARBA" id="ARBA00023136"/>
    </source>
</evidence>